<protein>
    <submittedName>
        <fullName evidence="1">P27 family phage terminase small subunit</fullName>
    </submittedName>
</protein>
<proteinExistence type="predicted"/>
<accession>A0ABD7BRJ6</accession>
<sequence length="118" mass="13308">MVLVSKKHVIDQMKGLGTYKAEYDDVISIYVDMLKQYALFMKQFKDSGYQVSEEYTNKAGATNQRKVPVLTALETLRKEIITYSDRLQLNPKAAMVDVVNDKPATNALDQFLKAAGRA</sequence>
<dbReference type="AlphaFoldDB" id="A0ABD7BRJ6"/>
<dbReference type="RefSeq" id="WP_193137309.1">
    <property type="nucleotide sequence ID" value="NZ_CP045567.1"/>
</dbReference>
<evidence type="ECO:0000313" key="2">
    <source>
        <dbReference type="Proteomes" id="UP000593972"/>
    </source>
</evidence>
<organism evidence="1 2">
    <name type="scientific">Lacticaseibacillus paracasei</name>
    <name type="common">Lactobacillus paracasei</name>
    <dbReference type="NCBI Taxonomy" id="1597"/>
    <lineage>
        <taxon>Bacteria</taxon>
        <taxon>Bacillati</taxon>
        <taxon>Bacillota</taxon>
        <taxon>Bacilli</taxon>
        <taxon>Lactobacillales</taxon>
        <taxon>Lactobacillaceae</taxon>
        <taxon>Lacticaseibacillus</taxon>
    </lineage>
</organism>
<name>A0ABD7BRJ6_LACPA</name>
<evidence type="ECO:0000313" key="1">
    <source>
        <dbReference type="EMBL" id="QOP54931.1"/>
    </source>
</evidence>
<dbReference type="InterPro" id="IPR006448">
    <property type="entry name" value="Phage_term_ssu_P27"/>
</dbReference>
<gene>
    <name evidence="1" type="ORF">HCJ88_03710</name>
</gene>
<reference evidence="1 2" key="1">
    <citation type="submission" date="2020-03" db="EMBL/GenBank/DDBJ databases">
        <title>Complete genome sequence of Lactobacillus paracasei strain NFFJ04, isolated from animal feed.</title>
        <authorList>
            <person name="Jung J.Y."/>
        </authorList>
    </citation>
    <scope>NUCLEOTIDE SEQUENCE [LARGE SCALE GENOMIC DNA]</scope>
    <source>
        <strain evidence="1 2">NFFJ04</strain>
    </source>
</reference>
<dbReference type="EMBL" id="CP050500">
    <property type="protein sequence ID" value="QOP54931.1"/>
    <property type="molecule type" value="Genomic_DNA"/>
</dbReference>
<dbReference type="Proteomes" id="UP000593972">
    <property type="component" value="Chromosome"/>
</dbReference>
<dbReference type="Pfam" id="PF05119">
    <property type="entry name" value="Terminase_4"/>
    <property type="match status" value="1"/>
</dbReference>